<evidence type="ECO:0000256" key="6">
    <source>
        <dbReference type="RuleBase" id="RU003345"/>
    </source>
</evidence>
<feature type="active site" evidence="5">
    <location>
        <position position="214"/>
    </location>
</feature>
<dbReference type="SUPFAM" id="SSF53720">
    <property type="entry name" value="ALDH-like"/>
    <property type="match status" value="1"/>
</dbReference>
<dbReference type="Gene3D" id="3.40.309.10">
    <property type="entry name" value="Aldehyde Dehydrogenase, Chain A, domain 2"/>
    <property type="match status" value="1"/>
</dbReference>
<proteinExistence type="inferred from homology"/>
<evidence type="ECO:0000256" key="4">
    <source>
        <dbReference type="PIRNR" id="PIRNR036492"/>
    </source>
</evidence>
<keyword evidence="3" id="KW-0520">NAD</keyword>
<dbReference type="Pfam" id="PF00171">
    <property type="entry name" value="Aldedh"/>
    <property type="match status" value="1"/>
</dbReference>
<protein>
    <recommendedName>
        <fullName evidence="4">Aldehyde dehydrogenase</fullName>
    </recommendedName>
</protein>
<dbReference type="Proteomes" id="UP001597400">
    <property type="component" value="Unassembled WGS sequence"/>
</dbReference>
<evidence type="ECO:0000256" key="3">
    <source>
        <dbReference type="ARBA" id="ARBA00023027"/>
    </source>
</evidence>
<name>A0ABW4U0K7_9SPHN</name>
<dbReference type="PANTHER" id="PTHR43570">
    <property type="entry name" value="ALDEHYDE DEHYDROGENASE"/>
    <property type="match status" value="1"/>
</dbReference>
<dbReference type="PIRSF" id="PIRSF036492">
    <property type="entry name" value="ALDH"/>
    <property type="match status" value="1"/>
</dbReference>
<evidence type="ECO:0000313" key="8">
    <source>
        <dbReference type="EMBL" id="MFD1951564.1"/>
    </source>
</evidence>
<evidence type="ECO:0000256" key="2">
    <source>
        <dbReference type="ARBA" id="ARBA00023002"/>
    </source>
</evidence>
<evidence type="ECO:0000256" key="1">
    <source>
        <dbReference type="ARBA" id="ARBA00009986"/>
    </source>
</evidence>
<reference evidence="9" key="1">
    <citation type="journal article" date="2019" name="Int. J. Syst. Evol. Microbiol.">
        <title>The Global Catalogue of Microorganisms (GCM) 10K type strain sequencing project: providing services to taxonomists for standard genome sequencing and annotation.</title>
        <authorList>
            <consortium name="The Broad Institute Genomics Platform"/>
            <consortium name="The Broad Institute Genome Sequencing Center for Infectious Disease"/>
            <person name="Wu L."/>
            <person name="Ma J."/>
        </authorList>
    </citation>
    <scope>NUCLEOTIDE SEQUENCE [LARGE SCALE GENOMIC DNA]</scope>
    <source>
        <strain evidence="9">CGMCC 1.12702</strain>
    </source>
</reference>
<dbReference type="InterPro" id="IPR015590">
    <property type="entry name" value="Aldehyde_DH_dom"/>
</dbReference>
<dbReference type="InterPro" id="IPR016161">
    <property type="entry name" value="Ald_DH/histidinol_DH"/>
</dbReference>
<organism evidence="8 9">
    <name type="scientific">Sphingomonas arantia</name>
    <dbReference type="NCBI Taxonomy" id="1460676"/>
    <lineage>
        <taxon>Bacteria</taxon>
        <taxon>Pseudomonadati</taxon>
        <taxon>Pseudomonadota</taxon>
        <taxon>Alphaproteobacteria</taxon>
        <taxon>Sphingomonadales</taxon>
        <taxon>Sphingomonadaceae</taxon>
        <taxon>Sphingomonas</taxon>
    </lineage>
</organism>
<accession>A0ABW4U0K7</accession>
<dbReference type="InterPro" id="IPR016163">
    <property type="entry name" value="Ald_DH_C"/>
</dbReference>
<dbReference type="PROSITE" id="PS00687">
    <property type="entry name" value="ALDEHYDE_DEHYDR_GLU"/>
    <property type="match status" value="1"/>
</dbReference>
<keyword evidence="2 4" id="KW-0560">Oxidoreductase</keyword>
<gene>
    <name evidence="8" type="ORF">ACFSGX_12390</name>
</gene>
<comment type="similarity">
    <text evidence="1 4 6">Belongs to the aldehyde dehydrogenase family.</text>
</comment>
<dbReference type="InterPro" id="IPR012394">
    <property type="entry name" value="Aldehyde_DH_NAD(P)"/>
</dbReference>
<evidence type="ECO:0000256" key="5">
    <source>
        <dbReference type="PROSITE-ProRule" id="PRU10007"/>
    </source>
</evidence>
<dbReference type="PANTHER" id="PTHR43570:SF20">
    <property type="entry name" value="ALDEHYDE DEHYDROGENASE ALDX-RELATED"/>
    <property type="match status" value="1"/>
</dbReference>
<evidence type="ECO:0000259" key="7">
    <source>
        <dbReference type="Pfam" id="PF00171"/>
    </source>
</evidence>
<feature type="domain" description="Aldehyde dehydrogenase" evidence="7">
    <location>
        <begin position="11"/>
        <end position="436"/>
    </location>
</feature>
<dbReference type="InterPro" id="IPR029510">
    <property type="entry name" value="Ald_DH_CS_GLU"/>
</dbReference>
<dbReference type="PROSITE" id="PS00070">
    <property type="entry name" value="ALDEHYDE_DEHYDR_CYS"/>
    <property type="match status" value="1"/>
</dbReference>
<dbReference type="Gene3D" id="3.40.605.10">
    <property type="entry name" value="Aldehyde Dehydrogenase, Chain A, domain 1"/>
    <property type="match status" value="1"/>
</dbReference>
<dbReference type="InterPro" id="IPR016160">
    <property type="entry name" value="Ald_DH_CS_CYS"/>
</dbReference>
<dbReference type="InterPro" id="IPR016162">
    <property type="entry name" value="Ald_DH_N"/>
</dbReference>
<dbReference type="RefSeq" id="WP_380930327.1">
    <property type="nucleotide sequence ID" value="NZ_JBHUGS010000003.1"/>
</dbReference>
<evidence type="ECO:0000313" key="9">
    <source>
        <dbReference type="Proteomes" id="UP001597400"/>
    </source>
</evidence>
<comment type="caution">
    <text evidence="8">The sequence shown here is derived from an EMBL/GenBank/DDBJ whole genome shotgun (WGS) entry which is preliminary data.</text>
</comment>
<keyword evidence="9" id="KW-1185">Reference proteome</keyword>
<dbReference type="EMBL" id="JBHUGS010000003">
    <property type="protein sequence ID" value="MFD1951564.1"/>
    <property type="molecule type" value="Genomic_DNA"/>
</dbReference>
<sequence>MIDYSVKARLDAIIAVQRSAYLADGPPTAATRANRLERAAVMLIQAGEEIAATVSQDFGYRSSDETRLEIFGAVVALRAAAAKVEVWMEPAIHPALALGAEARVEHVPLGVVGVMGAWNYPIVTIFAPLAGILAAGNRAVIKPSENAPGMAALVDRLISETFAQSEVATVQGGAEEARHFASAPFDHLIFTGSTAVGQQVMRAAADNLTPVTLELGGKSPVVIDSDYPIADAAEKVIAVKARNAGQICLAPDYALVPAGRERAFAEHCVAAARRMFPQGAASKDYSSIISNRHLTRLKEMLADATAKGGELIEVFPAGEESPGRYLNPVIVLNARPDMQVMSEEIFGPILPVVGYRSLDDVLADLRSKPHPLALYYFGLDEARTRKVLGGTASGGVTINDVMTHAMAEDLPFGGVGSSGMGFYRGEAGFLTFSHARAIYRQSPAREAAALFYPPYGEPLRSFLSGALAR</sequence>